<reference evidence="8" key="2">
    <citation type="journal article" date="2024" name="Plant">
        <title>Genomic evolution and insights into agronomic trait innovations of Sesamum species.</title>
        <authorList>
            <person name="Miao H."/>
            <person name="Wang L."/>
            <person name="Qu L."/>
            <person name="Liu H."/>
            <person name="Sun Y."/>
            <person name="Le M."/>
            <person name="Wang Q."/>
            <person name="Wei S."/>
            <person name="Zheng Y."/>
            <person name="Lin W."/>
            <person name="Duan Y."/>
            <person name="Cao H."/>
            <person name="Xiong S."/>
            <person name="Wang X."/>
            <person name="Wei L."/>
            <person name="Li C."/>
            <person name="Ma Q."/>
            <person name="Ju M."/>
            <person name="Zhao R."/>
            <person name="Li G."/>
            <person name="Mu C."/>
            <person name="Tian Q."/>
            <person name="Mei H."/>
            <person name="Zhang T."/>
            <person name="Gao T."/>
            <person name="Zhang H."/>
        </authorList>
    </citation>
    <scope>NUCLEOTIDE SEQUENCE</scope>
    <source>
        <strain evidence="8">3651</strain>
    </source>
</reference>
<protein>
    <recommendedName>
        <fullName evidence="5">Glutathione S-transferase</fullName>
        <ecNumber evidence="5">2.5.1.18</ecNumber>
    </recommendedName>
</protein>
<dbReference type="SUPFAM" id="SSF47616">
    <property type="entry name" value="GST C-terminal domain-like"/>
    <property type="match status" value="1"/>
</dbReference>
<evidence type="ECO:0000313" key="9">
    <source>
        <dbReference type="Proteomes" id="UP001293254"/>
    </source>
</evidence>
<dbReference type="PANTHER" id="PTHR11260:SF615">
    <property type="entry name" value="GLUTATHIONE S-TRANSFERASE U17"/>
    <property type="match status" value="1"/>
</dbReference>
<dbReference type="Gene3D" id="3.40.30.10">
    <property type="entry name" value="Glutaredoxin"/>
    <property type="match status" value="1"/>
</dbReference>
<evidence type="ECO:0000256" key="4">
    <source>
        <dbReference type="ARBA" id="ARBA00047960"/>
    </source>
</evidence>
<dbReference type="SFLD" id="SFLDG01152">
    <property type="entry name" value="Main.3:_Omega-_and_Tau-like"/>
    <property type="match status" value="1"/>
</dbReference>
<sequence>MARNAGVQLLGAWSSPFSNRVELALKLKSVEYEFVEEEFYVKKSERLVKANPVYQKIPVLIHNEKPVCESLVIVEYIDEAWAGNGPSILPSDPYERAIARFWAGYLDNKWFPAMKELETASGDEAKATVVGKVFEGFALLEEVFVKFSKGKAFFGGDNVGYLDIALGCFLGWVKVAEIIGGGKLLDESRFPGLAAWAERFLSHDVAKDIVRDAPTILEFFGKVQAARAAAAKTAAE</sequence>
<dbReference type="Gene3D" id="1.20.1050.10">
    <property type="match status" value="1"/>
</dbReference>
<keyword evidence="5" id="KW-0963">Cytoplasm</keyword>
<comment type="subcellular location">
    <subcellularLocation>
        <location evidence="5">Cytoplasm</location>
        <location evidence="5">Cytosol</location>
    </subcellularLocation>
</comment>
<dbReference type="CDD" id="cd03185">
    <property type="entry name" value="GST_C_Tau"/>
    <property type="match status" value="1"/>
</dbReference>
<keyword evidence="9" id="KW-1185">Reference proteome</keyword>
<comment type="caution">
    <text evidence="8">The sequence shown here is derived from an EMBL/GenBank/DDBJ whole genome shotgun (WGS) entry which is preliminary data.</text>
</comment>
<dbReference type="InterPro" id="IPR045074">
    <property type="entry name" value="GST_C_Tau"/>
</dbReference>
<keyword evidence="1" id="KW-0216">Detoxification</keyword>
<dbReference type="SFLD" id="SFLDG00358">
    <property type="entry name" value="Main_(cytGST)"/>
    <property type="match status" value="1"/>
</dbReference>
<evidence type="ECO:0000256" key="1">
    <source>
        <dbReference type="ARBA" id="ARBA00022575"/>
    </source>
</evidence>
<dbReference type="InterPro" id="IPR010987">
    <property type="entry name" value="Glutathione-S-Trfase_C-like"/>
</dbReference>
<dbReference type="SFLD" id="SFLDS00019">
    <property type="entry name" value="Glutathione_Transferase_(cytos"/>
    <property type="match status" value="1"/>
</dbReference>
<evidence type="ECO:0000256" key="3">
    <source>
        <dbReference type="ARBA" id="ARBA00025743"/>
    </source>
</evidence>
<dbReference type="InterPro" id="IPR036282">
    <property type="entry name" value="Glutathione-S-Trfase_C_sf"/>
</dbReference>
<gene>
    <name evidence="8" type="ORF">Salat_1293900</name>
</gene>
<dbReference type="GO" id="GO:0004364">
    <property type="term" value="F:glutathione transferase activity"/>
    <property type="evidence" value="ECO:0007669"/>
    <property type="project" value="UniProtKB-UniRule"/>
</dbReference>
<evidence type="ECO:0000259" key="7">
    <source>
        <dbReference type="PROSITE" id="PS50405"/>
    </source>
</evidence>
<dbReference type="PROSITE" id="PS50404">
    <property type="entry name" value="GST_NTER"/>
    <property type="match status" value="1"/>
</dbReference>
<reference evidence="8" key="1">
    <citation type="submission" date="2020-06" db="EMBL/GenBank/DDBJ databases">
        <authorList>
            <person name="Li T."/>
            <person name="Hu X."/>
            <person name="Zhang T."/>
            <person name="Song X."/>
            <person name="Zhang H."/>
            <person name="Dai N."/>
            <person name="Sheng W."/>
            <person name="Hou X."/>
            <person name="Wei L."/>
        </authorList>
    </citation>
    <scope>NUCLEOTIDE SEQUENCE</scope>
    <source>
        <strain evidence="8">3651</strain>
        <tissue evidence="8">Leaf</tissue>
    </source>
</reference>
<evidence type="ECO:0000259" key="6">
    <source>
        <dbReference type="PROSITE" id="PS50404"/>
    </source>
</evidence>
<dbReference type="Pfam" id="PF13410">
    <property type="entry name" value="GST_C_2"/>
    <property type="match status" value="1"/>
</dbReference>
<dbReference type="GO" id="GO:0005829">
    <property type="term" value="C:cytosol"/>
    <property type="evidence" value="ECO:0007669"/>
    <property type="project" value="UniProtKB-SubCell"/>
</dbReference>
<dbReference type="InterPro" id="IPR004045">
    <property type="entry name" value="Glutathione_S-Trfase_N"/>
</dbReference>
<dbReference type="PANTHER" id="PTHR11260">
    <property type="entry name" value="GLUTATHIONE S-TRANSFERASE, GST, SUPERFAMILY, GST DOMAIN CONTAINING"/>
    <property type="match status" value="1"/>
</dbReference>
<dbReference type="AlphaFoldDB" id="A0AAE2CPQ8"/>
<proteinExistence type="inferred from homology"/>
<feature type="domain" description="GST C-terminal" evidence="7">
    <location>
        <begin position="92"/>
        <end position="229"/>
    </location>
</feature>
<dbReference type="GO" id="GO:0009407">
    <property type="term" value="P:toxin catabolic process"/>
    <property type="evidence" value="ECO:0007669"/>
    <property type="project" value="UniProtKB-ARBA"/>
</dbReference>
<dbReference type="InterPro" id="IPR036249">
    <property type="entry name" value="Thioredoxin-like_sf"/>
</dbReference>
<dbReference type="InterPro" id="IPR045073">
    <property type="entry name" value="Omega/Tau-like"/>
</dbReference>
<dbReference type="FunFam" id="1.20.1050.10:FF:000016">
    <property type="entry name" value="Glutathione S-transferase U9"/>
    <property type="match status" value="1"/>
</dbReference>
<keyword evidence="2 5" id="KW-0808">Transferase</keyword>
<dbReference type="GO" id="GO:0006749">
    <property type="term" value="P:glutathione metabolic process"/>
    <property type="evidence" value="ECO:0007669"/>
    <property type="project" value="InterPro"/>
</dbReference>
<dbReference type="PROSITE" id="PS50405">
    <property type="entry name" value="GST_CTER"/>
    <property type="match status" value="1"/>
</dbReference>
<comment type="similarity">
    <text evidence="3">Belongs to the GST superfamily. Tau family.</text>
</comment>
<accession>A0AAE2CPQ8</accession>
<dbReference type="EC" id="2.5.1.18" evidence="5"/>
<comment type="function">
    <text evidence="5">Is involved in the conjugation of reduced glutathione to a wide number of exogenous and endogenous hydrophobic electrophiles.</text>
</comment>
<dbReference type="EMBL" id="JACGWO010000004">
    <property type="protein sequence ID" value="KAK4429932.1"/>
    <property type="molecule type" value="Genomic_DNA"/>
</dbReference>
<comment type="catalytic activity">
    <reaction evidence="4 5">
        <text>RX + glutathione = an S-substituted glutathione + a halide anion + H(+)</text>
        <dbReference type="Rhea" id="RHEA:16437"/>
        <dbReference type="ChEBI" id="CHEBI:15378"/>
        <dbReference type="ChEBI" id="CHEBI:16042"/>
        <dbReference type="ChEBI" id="CHEBI:17792"/>
        <dbReference type="ChEBI" id="CHEBI:57925"/>
        <dbReference type="ChEBI" id="CHEBI:90779"/>
        <dbReference type="EC" id="2.5.1.18"/>
    </reaction>
</comment>
<dbReference type="Proteomes" id="UP001293254">
    <property type="component" value="Unassembled WGS sequence"/>
</dbReference>
<evidence type="ECO:0000313" key="8">
    <source>
        <dbReference type="EMBL" id="KAK4429932.1"/>
    </source>
</evidence>
<dbReference type="Pfam" id="PF02798">
    <property type="entry name" value="GST_N"/>
    <property type="match status" value="1"/>
</dbReference>
<organism evidence="8 9">
    <name type="scientific">Sesamum alatum</name>
    <dbReference type="NCBI Taxonomy" id="300844"/>
    <lineage>
        <taxon>Eukaryota</taxon>
        <taxon>Viridiplantae</taxon>
        <taxon>Streptophyta</taxon>
        <taxon>Embryophyta</taxon>
        <taxon>Tracheophyta</taxon>
        <taxon>Spermatophyta</taxon>
        <taxon>Magnoliopsida</taxon>
        <taxon>eudicotyledons</taxon>
        <taxon>Gunneridae</taxon>
        <taxon>Pentapetalae</taxon>
        <taxon>asterids</taxon>
        <taxon>lamiids</taxon>
        <taxon>Lamiales</taxon>
        <taxon>Pedaliaceae</taxon>
        <taxon>Sesamum</taxon>
    </lineage>
</organism>
<feature type="domain" description="GST N-terminal" evidence="6">
    <location>
        <begin position="5"/>
        <end position="85"/>
    </location>
</feature>
<evidence type="ECO:0000256" key="5">
    <source>
        <dbReference type="RuleBase" id="RU369102"/>
    </source>
</evidence>
<name>A0AAE2CPQ8_9LAMI</name>
<dbReference type="FunFam" id="3.40.30.10:FF:000044">
    <property type="entry name" value="Glutathione S-transferase GSTU6"/>
    <property type="match status" value="1"/>
</dbReference>
<dbReference type="SUPFAM" id="SSF52833">
    <property type="entry name" value="Thioredoxin-like"/>
    <property type="match status" value="1"/>
</dbReference>
<evidence type="ECO:0000256" key="2">
    <source>
        <dbReference type="ARBA" id="ARBA00022679"/>
    </source>
</evidence>
<dbReference type="InterPro" id="IPR040079">
    <property type="entry name" value="Glutathione_S-Trfase"/>
</dbReference>